<protein>
    <submittedName>
        <fullName evidence="1">Uncharacterized protein</fullName>
    </submittedName>
</protein>
<accession>J9FYI4</accession>
<sequence>GGIRKLNQNPSLVKGLRLFDSLGHDGVIF</sequence>
<proteinExistence type="predicted"/>
<reference evidence="1" key="1">
    <citation type="journal article" date="2012" name="PLoS ONE">
        <title>Gene sets for utilization of primary and secondary nutrition supplies in the distal gut of endangered iberian lynx.</title>
        <authorList>
            <person name="Alcaide M."/>
            <person name="Messina E."/>
            <person name="Richter M."/>
            <person name="Bargiela R."/>
            <person name="Peplies J."/>
            <person name="Huws S.A."/>
            <person name="Newbold C.J."/>
            <person name="Golyshin P.N."/>
            <person name="Simon M.A."/>
            <person name="Lopez G."/>
            <person name="Yakimov M.M."/>
            <person name="Ferrer M."/>
        </authorList>
    </citation>
    <scope>NUCLEOTIDE SEQUENCE</scope>
</reference>
<evidence type="ECO:0000313" key="1">
    <source>
        <dbReference type="EMBL" id="EJX00027.1"/>
    </source>
</evidence>
<name>J9FYI4_9ZZZZ</name>
<dbReference type="EMBL" id="AMCI01003557">
    <property type="protein sequence ID" value="EJX00027.1"/>
    <property type="molecule type" value="Genomic_DNA"/>
</dbReference>
<dbReference type="AlphaFoldDB" id="J9FYI4"/>
<gene>
    <name evidence="1" type="ORF">EVA_11869</name>
</gene>
<comment type="caution">
    <text evidence="1">The sequence shown here is derived from an EMBL/GenBank/DDBJ whole genome shotgun (WGS) entry which is preliminary data.</text>
</comment>
<feature type="non-terminal residue" evidence="1">
    <location>
        <position position="1"/>
    </location>
</feature>
<organism evidence="1">
    <name type="scientific">gut metagenome</name>
    <dbReference type="NCBI Taxonomy" id="749906"/>
    <lineage>
        <taxon>unclassified sequences</taxon>
        <taxon>metagenomes</taxon>
        <taxon>organismal metagenomes</taxon>
    </lineage>
</organism>